<sequence length="123" mass="14094">MLVIRNAQWTAIESSLHRAFETRAIAELRASRARELHELDDDALHTHVRNGIRVALEHGISDEAFVLILLELMVDFGWDFQSSTQTLWAMDILSQGELTEDEKIAELLHHRLSLMLEKQHALG</sequence>
<proteinExistence type="predicted"/>
<dbReference type="AlphaFoldDB" id="A0A7Y7YH23"/>
<gene>
    <name evidence="1" type="ORF">HX876_28695</name>
</gene>
<evidence type="ECO:0000313" key="1">
    <source>
        <dbReference type="EMBL" id="NWC36356.1"/>
    </source>
</evidence>
<organism evidence="1 2">
    <name type="scientific">Pseudomonas gingeri</name>
    <dbReference type="NCBI Taxonomy" id="117681"/>
    <lineage>
        <taxon>Bacteria</taxon>
        <taxon>Pseudomonadati</taxon>
        <taxon>Pseudomonadota</taxon>
        <taxon>Gammaproteobacteria</taxon>
        <taxon>Pseudomonadales</taxon>
        <taxon>Pseudomonadaceae</taxon>
        <taxon>Pseudomonas</taxon>
    </lineage>
</organism>
<evidence type="ECO:0000313" key="2">
    <source>
        <dbReference type="Proteomes" id="UP000520592"/>
    </source>
</evidence>
<name>A0A7Y7YH23_9PSED</name>
<protein>
    <submittedName>
        <fullName evidence="1">Uncharacterized protein</fullName>
    </submittedName>
</protein>
<comment type="caution">
    <text evidence="1">The sequence shown here is derived from an EMBL/GenBank/DDBJ whole genome shotgun (WGS) entry which is preliminary data.</text>
</comment>
<dbReference type="EMBL" id="JACAQD010000041">
    <property type="protein sequence ID" value="NWC36356.1"/>
    <property type="molecule type" value="Genomic_DNA"/>
</dbReference>
<reference evidence="1 2" key="1">
    <citation type="submission" date="2020-04" db="EMBL/GenBank/DDBJ databases">
        <title>Molecular characterization of pseudomonads from Agaricus bisporus reveal novel blotch 2 pathogens in Western Europe.</title>
        <authorList>
            <person name="Taparia T."/>
            <person name="Krijger M."/>
            <person name="Haynes E."/>
            <person name="Elpinstone J.G."/>
            <person name="Noble R."/>
            <person name="Van Der Wolf J."/>
        </authorList>
    </citation>
    <scope>NUCLEOTIDE SEQUENCE [LARGE SCALE GENOMIC DNA]</scope>
    <source>
        <strain evidence="1 2">IPO3737</strain>
    </source>
</reference>
<dbReference type="Proteomes" id="UP000520592">
    <property type="component" value="Unassembled WGS sequence"/>
</dbReference>
<dbReference type="RefSeq" id="WP_177056391.1">
    <property type="nucleotide sequence ID" value="NZ_JACAPS010000008.1"/>
</dbReference>
<accession>A0A7Y7YH23</accession>